<dbReference type="InterPro" id="IPR036440">
    <property type="entry name" value="Peptidase_C15-like_sf"/>
</dbReference>
<comment type="caution">
    <text evidence="1">The sequence shown here is derived from an EMBL/GenBank/DDBJ whole genome shotgun (WGS) entry which is preliminary data.</text>
</comment>
<gene>
    <name evidence="1" type="ORF">FLACHUCJ7_00992</name>
</gene>
<sequence>MAINKTAKNIYIKVNGAYTIRAGTFTETANKVTITATKGNLSLISNKKIIITGKEGVTFGDYVAPPEKKHPEITEIQFIDDKNTVLKQSSIQNFGGIKATDFFYGKKVKIKIITKEVEDGTKINFNLKAETKSTKQEFFGLDKLKWNIEIKGNSCETNFFELNPLWYSEDLENYNYDTHKTEIKSEDLNSFYVSGFFNGEFFNLPEKEDRLKPIAYLRNYEELIGLFNTDDLGSKDLQSNYENKFISSNSEILKIATDFSEFINNTKELTIEQIKIRVEQDAKCIWDASIKQVQSGKLDDRPLYWTRNKMQVRLKRHFLFEKDIDFEKSIVKKGTELEKIIQIFEEKSRNYTGIDFSKAGGKKKVLITGFDPFILNQFDNPIFIGNILQSNPSGCVALSLNDINIGNCYIQTMIVPVRYTDFDGNQDNAKGQGEGIIEKYIKPWINQVDMIITVSQYRPKENVIDMFGTSRRGGFNDNENFIRENGSQAVSTKFEWIQTTLPKTFANAPFIKFNWKFDNVLHPENTIPKSEQILNEGSGGDYLSNEIFYRVGKMRCEIRPTLATGHFHIEKLQEAKQDLKDSEMKRLLNIVKKGIEEGIKGI</sequence>
<evidence type="ECO:0000313" key="2">
    <source>
        <dbReference type="Proteomes" id="UP000556700"/>
    </source>
</evidence>
<accession>A0A6V6YSJ6</accession>
<evidence type="ECO:0000313" key="1">
    <source>
        <dbReference type="EMBL" id="CAD0002498.1"/>
    </source>
</evidence>
<keyword evidence="2" id="KW-1185">Reference proteome</keyword>
<organism evidence="1 2">
    <name type="scientific">Flavobacterium chungangense</name>
    <dbReference type="NCBI Taxonomy" id="554283"/>
    <lineage>
        <taxon>Bacteria</taxon>
        <taxon>Pseudomonadati</taxon>
        <taxon>Bacteroidota</taxon>
        <taxon>Flavobacteriia</taxon>
        <taxon>Flavobacteriales</taxon>
        <taxon>Flavobacteriaceae</taxon>
        <taxon>Flavobacterium</taxon>
    </lineage>
</organism>
<dbReference type="EMBL" id="CAIJDO010000090">
    <property type="protein sequence ID" value="CAD0002498.1"/>
    <property type="molecule type" value="Genomic_DNA"/>
</dbReference>
<protein>
    <submittedName>
        <fullName evidence="1">Uncharacterized protein</fullName>
    </submittedName>
</protein>
<dbReference type="Proteomes" id="UP000556700">
    <property type="component" value="Unassembled WGS sequence"/>
</dbReference>
<dbReference type="RefSeq" id="WP_051872863.1">
    <property type="nucleotide sequence ID" value="NZ_CAIJDO010000090.1"/>
</dbReference>
<proteinExistence type="predicted"/>
<reference evidence="1 2" key="1">
    <citation type="submission" date="2020-06" db="EMBL/GenBank/DDBJ databases">
        <authorList>
            <person name="Criscuolo A."/>
        </authorList>
    </citation>
    <scope>NUCLEOTIDE SEQUENCE [LARGE SCALE GENOMIC DNA]</scope>
    <source>
        <strain evidence="2">CIP 110025</strain>
    </source>
</reference>
<dbReference type="Gene3D" id="3.40.630.20">
    <property type="entry name" value="Peptidase C15, pyroglutamyl peptidase I-like"/>
    <property type="match status" value="1"/>
</dbReference>
<dbReference type="SUPFAM" id="SSF53182">
    <property type="entry name" value="Pyrrolidone carboxyl peptidase (pyroglutamate aminopeptidase)"/>
    <property type="match status" value="1"/>
</dbReference>
<name>A0A6V6YSJ6_9FLAO</name>
<dbReference type="AlphaFoldDB" id="A0A6V6YSJ6"/>